<dbReference type="CDD" id="cd06453">
    <property type="entry name" value="SufS_like"/>
    <property type="match status" value="1"/>
</dbReference>
<feature type="domain" description="Aminotransferase class V" evidence="9">
    <location>
        <begin position="25"/>
        <end position="394"/>
    </location>
</feature>
<dbReference type="EC" id="2.8.1.7" evidence="4"/>
<dbReference type="PANTHER" id="PTHR43586">
    <property type="entry name" value="CYSTEINE DESULFURASE"/>
    <property type="match status" value="1"/>
</dbReference>
<accession>A0A4Q7VA79</accession>
<evidence type="ECO:0000256" key="4">
    <source>
        <dbReference type="ARBA" id="ARBA00012239"/>
    </source>
</evidence>
<dbReference type="PIRSF" id="PIRSF005572">
    <property type="entry name" value="NifS"/>
    <property type="match status" value="1"/>
</dbReference>
<dbReference type="AlphaFoldDB" id="A0A4Q7VA79"/>
<dbReference type="NCBIfam" id="TIGR01979">
    <property type="entry name" value="sufS"/>
    <property type="match status" value="1"/>
</dbReference>
<dbReference type="Pfam" id="PF00266">
    <property type="entry name" value="Aminotran_5"/>
    <property type="match status" value="1"/>
</dbReference>
<evidence type="ECO:0000256" key="3">
    <source>
        <dbReference type="ARBA" id="ARBA00010447"/>
    </source>
</evidence>
<comment type="catalytic activity">
    <reaction evidence="8">
        <text>(sulfur carrier)-H + L-cysteine = (sulfur carrier)-SH + L-alanine</text>
        <dbReference type="Rhea" id="RHEA:43892"/>
        <dbReference type="Rhea" id="RHEA-COMP:14737"/>
        <dbReference type="Rhea" id="RHEA-COMP:14739"/>
        <dbReference type="ChEBI" id="CHEBI:29917"/>
        <dbReference type="ChEBI" id="CHEBI:35235"/>
        <dbReference type="ChEBI" id="CHEBI:57972"/>
        <dbReference type="ChEBI" id="CHEBI:64428"/>
        <dbReference type="EC" id="2.8.1.7"/>
    </reaction>
</comment>
<evidence type="ECO:0000256" key="1">
    <source>
        <dbReference type="ARBA" id="ARBA00001933"/>
    </source>
</evidence>
<evidence type="ECO:0000256" key="8">
    <source>
        <dbReference type="ARBA" id="ARBA00050776"/>
    </source>
</evidence>
<keyword evidence="6" id="KW-0808">Transferase</keyword>
<dbReference type="InterPro" id="IPR010970">
    <property type="entry name" value="Cys_dSase_SufS"/>
</dbReference>
<dbReference type="GO" id="GO:0006534">
    <property type="term" value="P:cysteine metabolic process"/>
    <property type="evidence" value="ECO:0007669"/>
    <property type="project" value="InterPro"/>
</dbReference>
<dbReference type="Proteomes" id="UP000293562">
    <property type="component" value="Unassembled WGS sequence"/>
</dbReference>
<dbReference type="SUPFAM" id="SSF53383">
    <property type="entry name" value="PLP-dependent transferases"/>
    <property type="match status" value="1"/>
</dbReference>
<dbReference type="InterPro" id="IPR016454">
    <property type="entry name" value="Cysteine_dSase"/>
</dbReference>
<evidence type="ECO:0000256" key="6">
    <source>
        <dbReference type="ARBA" id="ARBA00022679"/>
    </source>
</evidence>
<comment type="caution">
    <text evidence="10">The sequence shown here is derived from an EMBL/GenBank/DDBJ whole genome shotgun (WGS) entry which is preliminary data.</text>
</comment>
<sequence>MSLDPHKYRQDFPILSEKIYGKSLVYFDNAATTQTPTQVTDVLVEYYNKYNSNIHRGVHYLSNKSTEGAENARLKVQKFINAAHSHEVIFTAGTTESVNLVANSFGECYISEGDEVIVSEMEHHSNIVPWQMLCQRKKATLKVLPFNDEGELMTEKLGDLITDRTRILAVNHISNSLGTINPIKEIIDFAHSKNVPVLIDAAQSVQHKKIDVQALDADFLVFSGHKLYGPTGIGVLYGKEKYLNEMPPWQGGGEMIKEVTFEKTSYNELPFKFEAGTPNYIDAIGLGAAIDYVEAIGLDEIDAYEQELLAYATAKFEAIPSLRIYGTAKNKTSVISFLVEGIHFYDMGMLLDQMGIAVRTGTHCTEPVMQHFGIDGTVRASFAFYNTKEEIDALFVGIEKVCKMFGVKTA</sequence>
<organism evidence="10 11">
    <name type="scientific">Ancylomarina subtilis</name>
    <dbReference type="NCBI Taxonomy" id="1639035"/>
    <lineage>
        <taxon>Bacteria</taxon>
        <taxon>Pseudomonadati</taxon>
        <taxon>Bacteroidota</taxon>
        <taxon>Bacteroidia</taxon>
        <taxon>Marinilabiliales</taxon>
        <taxon>Marinifilaceae</taxon>
        <taxon>Ancylomarina</taxon>
    </lineage>
</organism>
<comment type="similarity">
    <text evidence="3">Belongs to the class-V pyridoxal-phosphate-dependent aminotransferase family. Csd subfamily.</text>
</comment>
<dbReference type="Gene3D" id="3.90.1150.10">
    <property type="entry name" value="Aspartate Aminotransferase, domain 1"/>
    <property type="match status" value="1"/>
</dbReference>
<evidence type="ECO:0000259" key="9">
    <source>
        <dbReference type="Pfam" id="PF00266"/>
    </source>
</evidence>
<evidence type="ECO:0000256" key="7">
    <source>
        <dbReference type="ARBA" id="ARBA00022898"/>
    </source>
</evidence>
<dbReference type="OrthoDB" id="9804366at2"/>
<name>A0A4Q7VA79_9BACT</name>
<dbReference type="GO" id="GO:0031071">
    <property type="term" value="F:cysteine desulfurase activity"/>
    <property type="evidence" value="ECO:0007669"/>
    <property type="project" value="UniProtKB-EC"/>
</dbReference>
<dbReference type="EMBL" id="SHKN01000003">
    <property type="protein sequence ID" value="RZT92470.1"/>
    <property type="molecule type" value="Genomic_DNA"/>
</dbReference>
<evidence type="ECO:0000256" key="5">
    <source>
        <dbReference type="ARBA" id="ARBA00021850"/>
    </source>
</evidence>
<dbReference type="InterPro" id="IPR015422">
    <property type="entry name" value="PyrdxlP-dep_Trfase_small"/>
</dbReference>
<evidence type="ECO:0000313" key="11">
    <source>
        <dbReference type="Proteomes" id="UP000293562"/>
    </source>
</evidence>
<dbReference type="RefSeq" id="WP_130308312.1">
    <property type="nucleotide sequence ID" value="NZ_SHKN01000003.1"/>
</dbReference>
<dbReference type="InterPro" id="IPR015424">
    <property type="entry name" value="PyrdxlP-dep_Trfase"/>
</dbReference>
<dbReference type="GO" id="GO:0016829">
    <property type="term" value="F:lyase activity"/>
    <property type="evidence" value="ECO:0007669"/>
    <property type="project" value="UniProtKB-KW"/>
</dbReference>
<keyword evidence="11" id="KW-1185">Reference proteome</keyword>
<reference evidence="10 11" key="1">
    <citation type="submission" date="2019-02" db="EMBL/GenBank/DDBJ databases">
        <title>Genomic Encyclopedia of Type Strains, Phase IV (KMG-IV): sequencing the most valuable type-strain genomes for metagenomic binning, comparative biology and taxonomic classification.</title>
        <authorList>
            <person name="Goeker M."/>
        </authorList>
    </citation>
    <scope>NUCLEOTIDE SEQUENCE [LARGE SCALE GENOMIC DNA]</scope>
    <source>
        <strain evidence="10 11">DSM 28825</strain>
    </source>
</reference>
<dbReference type="PANTHER" id="PTHR43586:SF8">
    <property type="entry name" value="CYSTEINE DESULFURASE 1, CHLOROPLASTIC"/>
    <property type="match status" value="1"/>
</dbReference>
<dbReference type="InterPro" id="IPR000192">
    <property type="entry name" value="Aminotrans_V_dom"/>
</dbReference>
<dbReference type="Gene3D" id="3.40.640.10">
    <property type="entry name" value="Type I PLP-dependent aspartate aminotransferase-like (Major domain)"/>
    <property type="match status" value="1"/>
</dbReference>
<dbReference type="GO" id="GO:0030170">
    <property type="term" value="F:pyridoxal phosphate binding"/>
    <property type="evidence" value="ECO:0007669"/>
    <property type="project" value="InterPro"/>
</dbReference>
<evidence type="ECO:0000313" key="10">
    <source>
        <dbReference type="EMBL" id="RZT92470.1"/>
    </source>
</evidence>
<comment type="function">
    <text evidence="2">Catalyzes the removal of elemental sulfur and selenium atoms from L-cysteine, L-cystine, L-selenocysteine, and L-selenocystine to produce L-alanine.</text>
</comment>
<evidence type="ECO:0000256" key="2">
    <source>
        <dbReference type="ARBA" id="ARBA00002824"/>
    </source>
</evidence>
<comment type="cofactor">
    <cofactor evidence="1">
        <name>pyridoxal 5'-phosphate</name>
        <dbReference type="ChEBI" id="CHEBI:597326"/>
    </cofactor>
</comment>
<proteinExistence type="inferred from homology"/>
<keyword evidence="10" id="KW-0456">Lyase</keyword>
<keyword evidence="7" id="KW-0663">Pyridoxal phosphate</keyword>
<gene>
    <name evidence="10" type="ORF">EV201_2946</name>
</gene>
<dbReference type="InterPro" id="IPR015421">
    <property type="entry name" value="PyrdxlP-dep_Trfase_major"/>
</dbReference>
<protein>
    <recommendedName>
        <fullName evidence="5">Probable cysteine desulfurase</fullName>
        <ecNumber evidence="4">2.8.1.7</ecNumber>
    </recommendedName>
</protein>